<dbReference type="GeneID" id="50534665"/>
<name>A0A0Q2RQG7_VIBFU</name>
<keyword evidence="2 3" id="KW-0694">RNA-binding</keyword>
<dbReference type="GO" id="GO:0000049">
    <property type="term" value="F:tRNA binding"/>
    <property type="evidence" value="ECO:0007669"/>
    <property type="project" value="UniProtKB-UniRule"/>
</dbReference>
<evidence type="ECO:0000256" key="2">
    <source>
        <dbReference type="ARBA" id="ARBA00022884"/>
    </source>
</evidence>
<dbReference type="SUPFAM" id="SSF50249">
    <property type="entry name" value="Nucleic acid-binding proteins"/>
    <property type="match status" value="1"/>
</dbReference>
<dbReference type="Pfam" id="PF01588">
    <property type="entry name" value="tRNA_bind"/>
    <property type="match status" value="1"/>
</dbReference>
<dbReference type="PANTHER" id="PTHR11586">
    <property type="entry name" value="TRNA-AMINOACYLATION COFACTOR ARC1 FAMILY MEMBER"/>
    <property type="match status" value="1"/>
</dbReference>
<dbReference type="CDD" id="cd02798">
    <property type="entry name" value="tRNA_bind_CsaA"/>
    <property type="match status" value="1"/>
</dbReference>
<dbReference type="InterPro" id="IPR002547">
    <property type="entry name" value="tRNA-bd_dom"/>
</dbReference>
<dbReference type="InterPro" id="IPR051270">
    <property type="entry name" value="Tyrosine-tRNA_ligase_regulator"/>
</dbReference>
<comment type="caution">
    <text evidence="5">The sequence shown here is derived from an EMBL/GenBank/DDBJ whole genome shotgun (WGS) entry which is preliminary data.</text>
</comment>
<dbReference type="InParanoid" id="A0A0Q2RQG7"/>
<sequence length="114" mass="12755">MDSTFHTVGYDAFAKLDLRVGIIRAVKRHENADKLYIVQIEVGEQTLQTVTSLVPYYQADELMNRQVVVLCNLEPVTMRGELSECMLLCAETVDGEESVLLTPERPIASGVRIV</sequence>
<evidence type="ECO:0000313" key="5">
    <source>
        <dbReference type="EMBL" id="KQH86278.1"/>
    </source>
</evidence>
<proteinExistence type="predicted"/>
<dbReference type="OMA" id="VKANINM"/>
<evidence type="ECO:0000259" key="4">
    <source>
        <dbReference type="PROSITE" id="PS50886"/>
    </source>
</evidence>
<dbReference type="PANTHER" id="PTHR11586:SF37">
    <property type="entry name" value="TRNA-BINDING DOMAIN-CONTAINING PROTEIN"/>
    <property type="match status" value="1"/>
</dbReference>
<dbReference type="RefSeq" id="WP_004729531.1">
    <property type="nucleotide sequence ID" value="NZ_CABLCD010000022.1"/>
</dbReference>
<keyword evidence="1 3" id="KW-0820">tRNA-binding</keyword>
<feature type="domain" description="TRNA-binding" evidence="4">
    <location>
        <begin position="12"/>
        <end position="114"/>
    </location>
</feature>
<accession>A0A0Q2RQG7</accession>
<dbReference type="EMBL" id="LKHS01000007">
    <property type="protein sequence ID" value="KQH86278.1"/>
    <property type="molecule type" value="Genomic_DNA"/>
</dbReference>
<dbReference type="NCBIfam" id="NF007492">
    <property type="entry name" value="PRK10089.1-1"/>
    <property type="match status" value="1"/>
</dbReference>
<protein>
    <submittedName>
        <fullName evidence="5">tRNA-binding protein</fullName>
    </submittedName>
</protein>
<dbReference type="PROSITE" id="PS50886">
    <property type="entry name" value="TRBD"/>
    <property type="match status" value="1"/>
</dbReference>
<evidence type="ECO:0000313" key="6">
    <source>
        <dbReference type="Proteomes" id="UP000051221"/>
    </source>
</evidence>
<organism evidence="5 6">
    <name type="scientific">Vibrio furnissii</name>
    <dbReference type="NCBI Taxonomy" id="29494"/>
    <lineage>
        <taxon>Bacteria</taxon>
        <taxon>Pseudomonadati</taxon>
        <taxon>Pseudomonadota</taxon>
        <taxon>Gammaproteobacteria</taxon>
        <taxon>Vibrionales</taxon>
        <taxon>Vibrionaceae</taxon>
        <taxon>Vibrio</taxon>
    </lineage>
</organism>
<dbReference type="AlphaFoldDB" id="A0A0Q2RQG7"/>
<dbReference type="OrthoDB" id="9794564at2"/>
<dbReference type="Proteomes" id="UP000051221">
    <property type="component" value="Unassembled WGS sequence"/>
</dbReference>
<dbReference type="Gene3D" id="2.40.50.140">
    <property type="entry name" value="Nucleic acid-binding proteins"/>
    <property type="match status" value="1"/>
</dbReference>
<evidence type="ECO:0000256" key="1">
    <source>
        <dbReference type="ARBA" id="ARBA00022555"/>
    </source>
</evidence>
<dbReference type="FunCoup" id="A0A0Q2RQG7">
    <property type="interactions" value="186"/>
</dbReference>
<keyword evidence="6" id="KW-1185">Reference proteome</keyword>
<evidence type="ECO:0000256" key="3">
    <source>
        <dbReference type="PROSITE-ProRule" id="PRU00209"/>
    </source>
</evidence>
<reference evidence="5 6" key="1">
    <citation type="submission" date="2015-08" db="EMBL/GenBank/DDBJ databases">
        <title>Antibacterial properties of a collection of Vibrionaceae strains.</title>
        <authorList>
            <person name="Giubergia S."/>
        </authorList>
    </citation>
    <scope>NUCLEOTIDE SEQUENCE [LARGE SCALE GENOMIC DNA]</scope>
    <source>
        <strain evidence="5 6">S0821</strain>
    </source>
</reference>
<gene>
    <name evidence="5" type="ORF">AMR76_09600</name>
</gene>
<dbReference type="InterPro" id="IPR012340">
    <property type="entry name" value="NA-bd_OB-fold"/>
</dbReference>